<dbReference type="PANTHER" id="PTHR47679:SF2">
    <property type="entry name" value="C-TERMINAL OF ROC (COR) DOMAIN-CONTAINING PROTEIN"/>
    <property type="match status" value="1"/>
</dbReference>
<evidence type="ECO:0000313" key="1">
    <source>
        <dbReference type="EMBL" id="CAB9518570.1"/>
    </source>
</evidence>
<comment type="caution">
    <text evidence="1">The sequence shown here is derived from an EMBL/GenBank/DDBJ whole genome shotgun (WGS) entry which is preliminary data.</text>
</comment>
<dbReference type="SUPFAM" id="SSF52047">
    <property type="entry name" value="RNI-like"/>
    <property type="match status" value="1"/>
</dbReference>
<dbReference type="AlphaFoldDB" id="A0A9N8EHI9"/>
<organism evidence="1 2">
    <name type="scientific">Seminavis robusta</name>
    <dbReference type="NCBI Taxonomy" id="568900"/>
    <lineage>
        <taxon>Eukaryota</taxon>
        <taxon>Sar</taxon>
        <taxon>Stramenopiles</taxon>
        <taxon>Ochrophyta</taxon>
        <taxon>Bacillariophyta</taxon>
        <taxon>Bacillariophyceae</taxon>
        <taxon>Bacillariophycidae</taxon>
        <taxon>Naviculales</taxon>
        <taxon>Naviculaceae</taxon>
        <taxon>Seminavis</taxon>
    </lineage>
</organism>
<sequence length="407" mass="44483">MITDDTLEALRSNDERLDNLFLYLDDYSLFEDDDGQEPITRALVGNTRVTAVDCDMHLDTMTETLGGLMTAIGKLSSLQRLRCSSSGDYAVTMAALATALTAQRHLKSLDLANFLLHNEPSYQDLCEALQHHPTLDTVSLGFGYSSGASNNSSLTPLLHALQTLPRLELVRLDGARFASRQALPPEGLAVLLKGTMSTLEVHDFDLSPSHLEAVAKALATNTHLKVLSMSCHKFYPDKSAATAAWSQALRANSTLETLQLPHELLLDHKKAVDLTALAEFLHSLRGNASLCRLQLVGSTASASASLPQTAACAFRHMLQHNYGLVSIQLMPWFDTDEWQAEISLYTKLNAMGRGRLVAAQDSDSDSNCSSNKDNQWMDALGQVQDDLSCLFHLLLLNPLLCSGGDKR</sequence>
<gene>
    <name evidence="1" type="ORF">SEMRO_945_G223180.1</name>
</gene>
<keyword evidence="2" id="KW-1185">Reference proteome</keyword>
<dbReference type="EMBL" id="CAICTM010000943">
    <property type="protein sequence ID" value="CAB9518570.1"/>
    <property type="molecule type" value="Genomic_DNA"/>
</dbReference>
<dbReference type="PANTHER" id="PTHR47679">
    <property type="entry name" value="PROTEIN TORNADO 1"/>
    <property type="match status" value="1"/>
</dbReference>
<proteinExistence type="predicted"/>
<dbReference type="Proteomes" id="UP001153069">
    <property type="component" value="Unassembled WGS sequence"/>
</dbReference>
<protein>
    <submittedName>
        <fullName evidence="1">Uncharacterized protein</fullName>
    </submittedName>
</protein>
<dbReference type="InterPro" id="IPR032675">
    <property type="entry name" value="LRR_dom_sf"/>
</dbReference>
<evidence type="ECO:0000313" key="2">
    <source>
        <dbReference type="Proteomes" id="UP001153069"/>
    </source>
</evidence>
<reference evidence="1" key="1">
    <citation type="submission" date="2020-06" db="EMBL/GenBank/DDBJ databases">
        <authorList>
            <consortium name="Plant Systems Biology data submission"/>
        </authorList>
    </citation>
    <scope>NUCLEOTIDE SEQUENCE</scope>
    <source>
        <strain evidence="1">D6</strain>
    </source>
</reference>
<name>A0A9N8EHI9_9STRA</name>
<dbReference type="Gene3D" id="3.80.10.10">
    <property type="entry name" value="Ribonuclease Inhibitor"/>
    <property type="match status" value="2"/>
</dbReference>
<accession>A0A9N8EHI9</accession>